<evidence type="ECO:0000256" key="5">
    <source>
        <dbReference type="ARBA" id="ARBA00022679"/>
    </source>
</evidence>
<comment type="catalytic activity">
    <reaction evidence="6 7">
        <text>(2S)-2-hydroxy-3-oxobutyl phosphate + 5-amino-6-(D-ribitylamino)uracil = 6,7-dimethyl-8-(1-D-ribityl)lumazine + phosphate + 2 H2O + H(+)</text>
        <dbReference type="Rhea" id="RHEA:26152"/>
        <dbReference type="ChEBI" id="CHEBI:15377"/>
        <dbReference type="ChEBI" id="CHEBI:15378"/>
        <dbReference type="ChEBI" id="CHEBI:15934"/>
        <dbReference type="ChEBI" id="CHEBI:43474"/>
        <dbReference type="ChEBI" id="CHEBI:58201"/>
        <dbReference type="ChEBI" id="CHEBI:58830"/>
        <dbReference type="EC" id="2.5.1.78"/>
    </reaction>
</comment>
<dbReference type="EMBL" id="JAHCDA010000003">
    <property type="protein sequence ID" value="MBS7812448.1"/>
    <property type="molecule type" value="Genomic_DNA"/>
</dbReference>
<evidence type="ECO:0000256" key="7">
    <source>
        <dbReference type="HAMAP-Rule" id="MF_00178"/>
    </source>
</evidence>
<dbReference type="HAMAP" id="MF_00178">
    <property type="entry name" value="Lumazine_synth"/>
    <property type="match status" value="1"/>
</dbReference>
<dbReference type="Pfam" id="PF00885">
    <property type="entry name" value="DMRL_synthase"/>
    <property type="match status" value="1"/>
</dbReference>
<evidence type="ECO:0000256" key="4">
    <source>
        <dbReference type="ARBA" id="ARBA00022619"/>
    </source>
</evidence>
<dbReference type="Gene3D" id="3.40.50.960">
    <property type="entry name" value="Lumazine/riboflavin synthase"/>
    <property type="match status" value="1"/>
</dbReference>
<accession>A0ABS5QIS9</accession>
<feature type="binding site" evidence="7">
    <location>
        <begin position="74"/>
        <end position="76"/>
    </location>
    <ligand>
        <name>5-amino-6-(D-ribitylamino)uracil</name>
        <dbReference type="ChEBI" id="CHEBI:15934"/>
    </ligand>
</feature>
<dbReference type="Proteomes" id="UP000766336">
    <property type="component" value="Unassembled WGS sequence"/>
</dbReference>
<dbReference type="PANTHER" id="PTHR21058">
    <property type="entry name" value="6,7-DIMETHYL-8-RIBITYLLUMAZINE SYNTHASE DMRL SYNTHASE LUMAZINE SYNTHASE"/>
    <property type="match status" value="1"/>
</dbReference>
<keyword evidence="9" id="KW-1185">Reference proteome</keyword>
<keyword evidence="5 7" id="KW-0808">Transferase</keyword>
<evidence type="ECO:0000313" key="9">
    <source>
        <dbReference type="Proteomes" id="UP000766336"/>
    </source>
</evidence>
<keyword evidence="4 7" id="KW-0686">Riboflavin biosynthesis</keyword>
<reference evidence="8 9" key="1">
    <citation type="submission" date="2021-05" db="EMBL/GenBank/DDBJ databases">
        <title>Roseococcus sp. XZZS9, whole genome shotgun sequencing project.</title>
        <authorList>
            <person name="Zhao G."/>
            <person name="Shen L."/>
        </authorList>
    </citation>
    <scope>NUCLEOTIDE SEQUENCE [LARGE SCALE GENOMIC DNA]</scope>
    <source>
        <strain evidence="8 9">XZZS9</strain>
    </source>
</reference>
<dbReference type="NCBIfam" id="NF009084">
    <property type="entry name" value="PRK12419.1"/>
    <property type="match status" value="1"/>
</dbReference>
<dbReference type="InterPro" id="IPR002180">
    <property type="entry name" value="LS/RS"/>
</dbReference>
<dbReference type="InterPro" id="IPR034964">
    <property type="entry name" value="LS"/>
</dbReference>
<dbReference type="InterPro" id="IPR036467">
    <property type="entry name" value="LS/RS_sf"/>
</dbReference>
<gene>
    <name evidence="7" type="primary">ribH</name>
    <name evidence="8" type="ORF">KHU32_15970</name>
</gene>
<dbReference type="RefSeq" id="WP_213671154.1">
    <property type="nucleotide sequence ID" value="NZ_JAHCDA010000003.1"/>
</dbReference>
<proteinExistence type="inferred from homology"/>
<comment type="pathway">
    <text evidence="1 7">Cofactor biosynthesis; riboflavin biosynthesis; riboflavin from 2-hydroxy-3-oxobutyl phosphate and 5-amino-6-(D-ribitylamino)uracil: step 1/2.</text>
</comment>
<name>A0ABS5QIS9_9PROT</name>
<dbReference type="SUPFAM" id="SSF52121">
    <property type="entry name" value="Lumazine synthase"/>
    <property type="match status" value="1"/>
</dbReference>
<evidence type="ECO:0000256" key="6">
    <source>
        <dbReference type="ARBA" id="ARBA00048785"/>
    </source>
</evidence>
<feature type="binding site" evidence="7">
    <location>
        <position position="121"/>
    </location>
    <ligand>
        <name>(2S)-2-hydroxy-3-oxobutyl phosphate</name>
        <dbReference type="ChEBI" id="CHEBI:58830"/>
    </ligand>
</feature>
<protein>
    <recommendedName>
        <fullName evidence="3 7">6,7-dimethyl-8-ribityllumazine synthase</fullName>
        <shortName evidence="7">DMRL synthase</shortName>
        <shortName evidence="7">LS</shortName>
        <shortName evidence="7">Lumazine synthase</shortName>
        <ecNumber evidence="3 7">2.5.1.78</ecNumber>
    </recommendedName>
</protein>
<feature type="binding site" evidence="7">
    <location>
        <begin position="50"/>
        <end position="52"/>
    </location>
    <ligand>
        <name>5-amino-6-(D-ribitylamino)uracil</name>
        <dbReference type="ChEBI" id="CHEBI:15934"/>
    </ligand>
</feature>
<evidence type="ECO:0000256" key="1">
    <source>
        <dbReference type="ARBA" id="ARBA00004917"/>
    </source>
</evidence>
<evidence type="ECO:0000256" key="2">
    <source>
        <dbReference type="ARBA" id="ARBA00007424"/>
    </source>
</evidence>
<evidence type="ECO:0000256" key="3">
    <source>
        <dbReference type="ARBA" id="ARBA00012664"/>
    </source>
</evidence>
<organism evidence="8 9">
    <name type="scientific">Roseococcus pinisoli</name>
    <dbReference type="NCBI Taxonomy" id="2835040"/>
    <lineage>
        <taxon>Bacteria</taxon>
        <taxon>Pseudomonadati</taxon>
        <taxon>Pseudomonadota</taxon>
        <taxon>Alphaproteobacteria</taxon>
        <taxon>Acetobacterales</taxon>
        <taxon>Roseomonadaceae</taxon>
        <taxon>Roseococcus</taxon>
    </lineage>
</organism>
<sequence>MNQTDNTRFAFIQSGWHRDIVGQGREAFLAEMARRGVPAGRIDVHTVPGAFEIPLHAKLLARSGRYAAIVACGLVVDGGIYRHEFVAGAVIDALMRVQLETEVPVISAVLTPQHFHDHEEHQRFFSDHFLVKGKEAATACLDTVAALAALTGLRQAA</sequence>
<dbReference type="EC" id="2.5.1.78" evidence="3 7"/>
<dbReference type="PANTHER" id="PTHR21058:SF0">
    <property type="entry name" value="6,7-DIMETHYL-8-RIBITYLLUMAZINE SYNTHASE"/>
    <property type="match status" value="1"/>
</dbReference>
<feature type="binding site" evidence="7">
    <location>
        <position position="107"/>
    </location>
    <ligand>
        <name>5-amino-6-(D-ribitylamino)uracil</name>
        <dbReference type="ChEBI" id="CHEBI:15934"/>
    </ligand>
</feature>
<feature type="active site" description="Proton donor" evidence="7">
    <location>
        <position position="82"/>
    </location>
</feature>
<comment type="similarity">
    <text evidence="2 7">Belongs to the DMRL synthase family.</text>
</comment>
<feature type="binding site" evidence="7">
    <location>
        <position position="16"/>
    </location>
    <ligand>
        <name>5-amino-6-(D-ribitylamino)uracil</name>
        <dbReference type="ChEBI" id="CHEBI:15934"/>
    </ligand>
</feature>
<comment type="function">
    <text evidence="7">Catalyzes the formation of 6,7-dimethyl-8-ribityllumazine by condensation of 5-amino-6-(D-ribitylamino)uracil with 3,4-dihydroxy-2-butanone 4-phosphate. This is the penultimate step in the biosynthesis of riboflavin.</text>
</comment>
<comment type="caution">
    <text evidence="7">Lacks conserved residue(s) required for the propagation of feature annotation.</text>
</comment>
<evidence type="ECO:0000313" key="8">
    <source>
        <dbReference type="EMBL" id="MBS7812448.1"/>
    </source>
</evidence>
<dbReference type="GO" id="GO:0000906">
    <property type="term" value="F:6,7-dimethyl-8-ribityllumazine synthase activity"/>
    <property type="evidence" value="ECO:0007669"/>
    <property type="project" value="UniProtKB-EC"/>
</dbReference>
<comment type="caution">
    <text evidence="8">The sequence shown here is derived from an EMBL/GenBank/DDBJ whole genome shotgun (WGS) entry which is preliminary data.</text>
</comment>